<dbReference type="InterPro" id="IPR009075">
    <property type="entry name" value="AcylCo_DH/oxidase_C"/>
</dbReference>
<comment type="similarity">
    <text evidence="2 6">Belongs to the acyl-CoA dehydrogenase family.</text>
</comment>
<feature type="domain" description="Acyl-CoA dehydrogenase/oxidase N-terminal" evidence="9">
    <location>
        <begin position="6"/>
        <end position="117"/>
    </location>
</feature>
<accession>A0A7C0Y7Q6</accession>
<proteinExistence type="inferred from homology"/>
<protein>
    <submittedName>
        <fullName evidence="10">Acyl-CoA dehydrogenase</fullName>
    </submittedName>
</protein>
<dbReference type="EMBL" id="DQWS01000027">
    <property type="protein sequence ID" value="HDD52566.1"/>
    <property type="molecule type" value="Genomic_DNA"/>
</dbReference>
<dbReference type="FunFam" id="1.10.540.10:FF:000002">
    <property type="entry name" value="Acyl-CoA dehydrogenase FadE19"/>
    <property type="match status" value="1"/>
</dbReference>
<dbReference type="GO" id="GO:0003995">
    <property type="term" value="F:acyl-CoA dehydrogenase activity"/>
    <property type="evidence" value="ECO:0007669"/>
    <property type="project" value="InterPro"/>
</dbReference>
<feature type="domain" description="Acyl-CoA dehydrogenase/oxidase C-terminal" evidence="7">
    <location>
        <begin position="226"/>
        <end position="371"/>
    </location>
</feature>
<evidence type="ECO:0000256" key="4">
    <source>
        <dbReference type="ARBA" id="ARBA00022827"/>
    </source>
</evidence>
<dbReference type="AlphaFoldDB" id="A0A7C0Y7Q6"/>
<keyword evidence="3 6" id="KW-0285">Flavoprotein</keyword>
<dbReference type="SUPFAM" id="SSF47203">
    <property type="entry name" value="Acyl-CoA dehydrogenase C-terminal domain-like"/>
    <property type="match status" value="1"/>
</dbReference>
<dbReference type="InterPro" id="IPR013786">
    <property type="entry name" value="AcylCoA_DH/ox_N"/>
</dbReference>
<dbReference type="PROSITE" id="PS00072">
    <property type="entry name" value="ACYL_COA_DH_1"/>
    <property type="match status" value="1"/>
</dbReference>
<comment type="cofactor">
    <cofactor evidence="1 6">
        <name>FAD</name>
        <dbReference type="ChEBI" id="CHEBI:57692"/>
    </cofactor>
</comment>
<dbReference type="GO" id="GO:0050660">
    <property type="term" value="F:flavin adenine dinucleotide binding"/>
    <property type="evidence" value="ECO:0007669"/>
    <property type="project" value="InterPro"/>
</dbReference>
<dbReference type="InterPro" id="IPR009100">
    <property type="entry name" value="AcylCoA_DH/oxidase_NM_dom_sf"/>
</dbReference>
<sequence length="379" mass="40848">MDFSFSEKEELLRKSIAEFAKREIAPLVDKMEAEGGFAPELIPKLGEMGILGIITPPEYGGNGMGHVAKTVAVEEISKVCPGVGLTLEGHYVCTYLIQTFGSEDQKKKYLPRLTSGETLGSLAVTEPTGGSDVAGIQTMARREGDHYVITGRKCFISNSHVATIHATLARTGEGPKDFAVFIVENSFPGFSLGRKENKMGLRGATTGEIVLDNCQVPIENLVGKEGDGVKQVLATINQAARPSMAAVAVGICYASLEEAARFARERVLYGKPISNLQAIQFLLADIYAQAEAARLLTYRAASLLDQGQPADIEATMAKYVACEAAFQCARWAADIHGGYSVIKEYPIERLFRDAWVTIPSSGTAQVAKVVLGRYAAKNF</sequence>
<keyword evidence="4 6" id="KW-0274">FAD</keyword>
<evidence type="ECO:0000256" key="6">
    <source>
        <dbReference type="RuleBase" id="RU362125"/>
    </source>
</evidence>
<dbReference type="Pfam" id="PF02770">
    <property type="entry name" value="Acyl-CoA_dh_M"/>
    <property type="match status" value="1"/>
</dbReference>
<gene>
    <name evidence="10" type="ORF">ENF32_00660</name>
</gene>
<dbReference type="FunFam" id="1.20.140.10:FF:000004">
    <property type="entry name" value="Acyl-CoA dehydrogenase FadE25"/>
    <property type="match status" value="1"/>
</dbReference>
<evidence type="ECO:0000259" key="9">
    <source>
        <dbReference type="Pfam" id="PF02771"/>
    </source>
</evidence>
<feature type="domain" description="Acyl-CoA oxidase/dehydrogenase middle" evidence="8">
    <location>
        <begin position="122"/>
        <end position="214"/>
    </location>
</feature>
<dbReference type="SUPFAM" id="SSF56645">
    <property type="entry name" value="Acyl-CoA dehydrogenase NM domain-like"/>
    <property type="match status" value="1"/>
</dbReference>
<evidence type="ECO:0000256" key="2">
    <source>
        <dbReference type="ARBA" id="ARBA00009347"/>
    </source>
</evidence>
<name>A0A7C0Y7Q6_9BACT</name>
<dbReference type="InterPro" id="IPR046373">
    <property type="entry name" value="Acyl-CoA_Oxase/DH_mid-dom_sf"/>
</dbReference>
<dbReference type="Gene3D" id="1.20.140.10">
    <property type="entry name" value="Butyryl-CoA Dehydrogenase, subunit A, domain 3"/>
    <property type="match status" value="1"/>
</dbReference>
<reference evidence="10" key="1">
    <citation type="journal article" date="2020" name="mSystems">
        <title>Genome- and Community-Level Interaction Insights into Carbon Utilization and Element Cycling Functions of Hydrothermarchaeota in Hydrothermal Sediment.</title>
        <authorList>
            <person name="Zhou Z."/>
            <person name="Liu Y."/>
            <person name="Xu W."/>
            <person name="Pan J."/>
            <person name="Luo Z.H."/>
            <person name="Li M."/>
        </authorList>
    </citation>
    <scope>NUCLEOTIDE SEQUENCE [LARGE SCALE GENOMIC DNA]</scope>
    <source>
        <strain evidence="10">HyVt-115</strain>
    </source>
</reference>
<evidence type="ECO:0000256" key="3">
    <source>
        <dbReference type="ARBA" id="ARBA00022630"/>
    </source>
</evidence>
<dbReference type="Gene3D" id="2.40.110.10">
    <property type="entry name" value="Butyryl-CoA Dehydrogenase, subunit A, domain 2"/>
    <property type="match status" value="1"/>
</dbReference>
<organism evidence="10">
    <name type="scientific">Thermosulfidibacter takaii</name>
    <dbReference type="NCBI Taxonomy" id="412593"/>
    <lineage>
        <taxon>Bacteria</taxon>
        <taxon>Pseudomonadati</taxon>
        <taxon>Thermosulfidibacterota</taxon>
        <taxon>Thermosulfidibacteria</taxon>
        <taxon>Thermosulfidibacterales</taxon>
        <taxon>Thermosulfidibacteraceae</taxon>
    </lineage>
</organism>
<dbReference type="InterPro" id="IPR036250">
    <property type="entry name" value="AcylCo_DH-like_C"/>
</dbReference>
<dbReference type="InterPro" id="IPR006091">
    <property type="entry name" value="Acyl-CoA_Oxase/DH_mid-dom"/>
</dbReference>
<dbReference type="InterPro" id="IPR037069">
    <property type="entry name" value="AcylCoA_DH/ox_N_sf"/>
</dbReference>
<dbReference type="FunFam" id="2.40.110.10:FF:000002">
    <property type="entry name" value="Acyl-CoA dehydrogenase fadE12"/>
    <property type="match status" value="1"/>
</dbReference>
<keyword evidence="5 6" id="KW-0560">Oxidoreductase</keyword>
<dbReference type="Pfam" id="PF00441">
    <property type="entry name" value="Acyl-CoA_dh_1"/>
    <property type="match status" value="1"/>
</dbReference>
<dbReference type="Pfam" id="PF02771">
    <property type="entry name" value="Acyl-CoA_dh_N"/>
    <property type="match status" value="1"/>
</dbReference>
<dbReference type="PANTHER" id="PTHR43884">
    <property type="entry name" value="ACYL-COA DEHYDROGENASE"/>
    <property type="match status" value="1"/>
</dbReference>
<dbReference type="PANTHER" id="PTHR43884:SF12">
    <property type="entry name" value="ISOVALERYL-COA DEHYDROGENASE, MITOCHONDRIAL-RELATED"/>
    <property type="match status" value="1"/>
</dbReference>
<evidence type="ECO:0000259" key="8">
    <source>
        <dbReference type="Pfam" id="PF02770"/>
    </source>
</evidence>
<dbReference type="Proteomes" id="UP000885690">
    <property type="component" value="Unassembled WGS sequence"/>
</dbReference>
<dbReference type="PIRSF" id="PIRSF016578">
    <property type="entry name" value="HsaA"/>
    <property type="match status" value="1"/>
</dbReference>
<evidence type="ECO:0000313" key="10">
    <source>
        <dbReference type="EMBL" id="HDD52566.1"/>
    </source>
</evidence>
<dbReference type="Gene3D" id="1.10.540.10">
    <property type="entry name" value="Acyl-CoA dehydrogenase/oxidase, N-terminal domain"/>
    <property type="match status" value="1"/>
</dbReference>
<evidence type="ECO:0000259" key="7">
    <source>
        <dbReference type="Pfam" id="PF00441"/>
    </source>
</evidence>
<dbReference type="InterPro" id="IPR006089">
    <property type="entry name" value="Acyl-CoA_DH_CS"/>
</dbReference>
<evidence type="ECO:0000256" key="5">
    <source>
        <dbReference type="ARBA" id="ARBA00023002"/>
    </source>
</evidence>
<evidence type="ECO:0000256" key="1">
    <source>
        <dbReference type="ARBA" id="ARBA00001974"/>
    </source>
</evidence>
<comment type="caution">
    <text evidence="10">The sequence shown here is derived from an EMBL/GenBank/DDBJ whole genome shotgun (WGS) entry which is preliminary data.</text>
</comment>